<feature type="domain" description="Zinc finger CGNR" evidence="1">
    <location>
        <begin position="136"/>
        <end position="177"/>
    </location>
</feature>
<dbReference type="Gene3D" id="1.10.3300.10">
    <property type="entry name" value="Jann2411-like domain"/>
    <property type="match status" value="1"/>
</dbReference>
<keyword evidence="3" id="KW-1185">Reference proteome</keyword>
<dbReference type="EMBL" id="CP001686">
    <property type="protein sequence ID" value="ACV07437.1"/>
    <property type="molecule type" value="Genomic_DNA"/>
</dbReference>
<dbReference type="HOGENOM" id="CLU_087298_1_0_11"/>
<proteinExistence type="predicted"/>
<dbReference type="AlphaFoldDB" id="C7NFS9"/>
<dbReference type="InterPro" id="IPR023286">
    <property type="entry name" value="ABATE_dom_sf"/>
</dbReference>
<evidence type="ECO:0000259" key="1">
    <source>
        <dbReference type="Pfam" id="PF11706"/>
    </source>
</evidence>
<protein>
    <submittedName>
        <fullName evidence="2">Conserved protein containing a Zn-ribbon-like motif, possibly RNA-binding</fullName>
    </submittedName>
</protein>
<evidence type="ECO:0000313" key="3">
    <source>
        <dbReference type="Proteomes" id="UP000006666"/>
    </source>
</evidence>
<dbReference type="STRING" id="478801.Ksed_24720"/>
<organism evidence="2 3">
    <name type="scientific">Kytococcus sedentarius (strain ATCC 14392 / DSM 20547 / JCM 11482 / CCUG 33030 / NBRC 15357 / NCTC 11040 / CCM 314 / 541)</name>
    <name type="common">Micrococcus sedentarius</name>
    <dbReference type="NCBI Taxonomy" id="478801"/>
    <lineage>
        <taxon>Bacteria</taxon>
        <taxon>Bacillati</taxon>
        <taxon>Actinomycetota</taxon>
        <taxon>Actinomycetes</taxon>
        <taxon>Micrococcales</taxon>
        <taxon>Kytococcaceae</taxon>
        <taxon>Kytococcus</taxon>
    </lineage>
</organism>
<dbReference type="InterPro" id="IPR021005">
    <property type="entry name" value="Znf_CGNR"/>
</dbReference>
<dbReference type="PANTHER" id="PTHR35525:SF3">
    <property type="entry name" value="BLL6575 PROTEIN"/>
    <property type="match status" value="1"/>
</dbReference>
<sequence>MAFTHDTDDALQSAAALVNTAARPGEPDGLADAADLRAFEQEWQWTGRFDGTPEELADVHALRERLRIFWSATPDEAAVLVNDLLREHRALPQLVRHDDYGWHFHAVPPDAALAARMAVEAAMALADVLRAGEWDRLATCGAQGCEGVLVDLTRNRSRRFCGTTCGNREAAARYRERLREG</sequence>
<dbReference type="Proteomes" id="UP000006666">
    <property type="component" value="Chromosome"/>
</dbReference>
<gene>
    <name evidence="2" type="ordered locus">Ksed_24720</name>
</gene>
<evidence type="ECO:0000313" key="2">
    <source>
        <dbReference type="EMBL" id="ACV07437.1"/>
    </source>
</evidence>
<dbReference type="Pfam" id="PF07336">
    <property type="entry name" value="ABATE"/>
    <property type="match status" value="1"/>
</dbReference>
<dbReference type="KEGG" id="kse:Ksed_24720"/>
<dbReference type="PANTHER" id="PTHR35525">
    <property type="entry name" value="BLL6575 PROTEIN"/>
    <property type="match status" value="1"/>
</dbReference>
<name>C7NFS9_KYTSD</name>
<dbReference type="RefSeq" id="WP_015780363.1">
    <property type="nucleotide sequence ID" value="NC_013169.1"/>
</dbReference>
<accession>C7NFS9</accession>
<dbReference type="SUPFAM" id="SSF160904">
    <property type="entry name" value="Jann2411-like"/>
    <property type="match status" value="1"/>
</dbReference>
<dbReference type="eggNOG" id="COG5516">
    <property type="taxonomic scope" value="Bacteria"/>
</dbReference>
<reference evidence="2 3" key="1">
    <citation type="journal article" date="2009" name="Stand. Genomic Sci.">
        <title>Complete genome sequence of Kytococcus sedentarius type strain (541).</title>
        <authorList>
            <person name="Sims D."/>
            <person name="Brettin T."/>
            <person name="Detter J.C."/>
            <person name="Han C."/>
            <person name="Lapidus A."/>
            <person name="Copeland A."/>
            <person name="Glavina Del Rio T."/>
            <person name="Nolan M."/>
            <person name="Chen F."/>
            <person name="Lucas S."/>
            <person name="Tice H."/>
            <person name="Cheng J.F."/>
            <person name="Bruce D."/>
            <person name="Goodwin L."/>
            <person name="Pitluck S."/>
            <person name="Ovchinnikova G."/>
            <person name="Pati A."/>
            <person name="Ivanova N."/>
            <person name="Mavrommatis K."/>
            <person name="Chen A."/>
            <person name="Palaniappan K."/>
            <person name="D'haeseleer P."/>
            <person name="Chain P."/>
            <person name="Bristow J."/>
            <person name="Eisen J.A."/>
            <person name="Markowitz V."/>
            <person name="Hugenholtz P."/>
            <person name="Schneider S."/>
            <person name="Goker M."/>
            <person name="Pukall R."/>
            <person name="Kyrpides N.C."/>
            <person name="Klenk H.P."/>
        </authorList>
    </citation>
    <scope>NUCLEOTIDE SEQUENCE [LARGE SCALE GENOMIC DNA]</scope>
    <source>
        <strain evidence="3">ATCC 14392 / DSM 20547 / JCM 11482 / CCUG 33030 / NBRC 15357 / NCTC 11040 / CCM 314 / 541</strain>
    </source>
</reference>
<dbReference type="Pfam" id="PF11706">
    <property type="entry name" value="zf-CGNR"/>
    <property type="match status" value="1"/>
</dbReference>
<dbReference type="InterPro" id="IPR010852">
    <property type="entry name" value="ABATE"/>
</dbReference>